<keyword evidence="2" id="KW-1185">Reference proteome</keyword>
<sequence>MLNSNLIRERYPQCEIVEAPTEFTHRLKEKTNFYCAGIQQGRKPDGTLESGDKVAIRSMDDKFRPWIITSQGVVAQIEGELEEL</sequence>
<dbReference type="EMBL" id="FQUO01000009">
    <property type="protein sequence ID" value="SHF53975.1"/>
    <property type="molecule type" value="Genomic_DNA"/>
</dbReference>
<evidence type="ECO:0000313" key="1">
    <source>
        <dbReference type="EMBL" id="SHF53975.1"/>
    </source>
</evidence>
<name>A0A1M5CGU4_9BACT</name>
<dbReference type="OrthoDB" id="9790710at2"/>
<dbReference type="AlphaFoldDB" id="A0A1M5CGU4"/>
<accession>A0A1M5CGU4</accession>
<organism evidence="1 2">
    <name type="scientific">Cnuella takakiae</name>
    <dbReference type="NCBI Taxonomy" id="1302690"/>
    <lineage>
        <taxon>Bacteria</taxon>
        <taxon>Pseudomonadati</taxon>
        <taxon>Bacteroidota</taxon>
        <taxon>Chitinophagia</taxon>
        <taxon>Chitinophagales</taxon>
        <taxon>Chitinophagaceae</taxon>
        <taxon>Cnuella</taxon>
    </lineage>
</organism>
<reference evidence="1 2" key="1">
    <citation type="submission" date="2016-11" db="EMBL/GenBank/DDBJ databases">
        <authorList>
            <person name="Jaros S."/>
            <person name="Januszkiewicz K."/>
            <person name="Wedrychowicz H."/>
        </authorList>
    </citation>
    <scope>NUCLEOTIDE SEQUENCE [LARGE SCALE GENOMIC DNA]</scope>
    <source>
        <strain evidence="1 2">DSM 26897</strain>
    </source>
</reference>
<protein>
    <submittedName>
        <fullName evidence="1">Uncharacterized protein</fullName>
    </submittedName>
</protein>
<evidence type="ECO:0000313" key="2">
    <source>
        <dbReference type="Proteomes" id="UP000184368"/>
    </source>
</evidence>
<gene>
    <name evidence="1" type="ORF">SAMN05444008_10969</name>
</gene>
<proteinExistence type="predicted"/>
<dbReference type="RefSeq" id="WP_073043764.1">
    <property type="nucleotide sequence ID" value="NZ_FQUO01000009.1"/>
</dbReference>
<dbReference type="Proteomes" id="UP000184368">
    <property type="component" value="Unassembled WGS sequence"/>
</dbReference>